<evidence type="ECO:0000259" key="6">
    <source>
        <dbReference type="Pfam" id="PF25944"/>
    </source>
</evidence>
<dbReference type="NCBIfam" id="TIGR01730">
    <property type="entry name" value="RND_mfp"/>
    <property type="match status" value="1"/>
</dbReference>
<feature type="domain" description="Multidrug resistance protein MdtA-like barrel-sandwich hybrid" evidence="5">
    <location>
        <begin position="67"/>
        <end position="210"/>
    </location>
</feature>
<evidence type="ECO:0000259" key="4">
    <source>
        <dbReference type="Pfam" id="PF25876"/>
    </source>
</evidence>
<accession>C4L985</accession>
<dbReference type="Pfam" id="PF25876">
    <property type="entry name" value="HH_MFP_RND"/>
    <property type="match status" value="1"/>
</dbReference>
<evidence type="ECO:0000259" key="5">
    <source>
        <dbReference type="Pfam" id="PF25917"/>
    </source>
</evidence>
<dbReference type="STRING" id="595494.Tola_0354"/>
<reference evidence="8 9" key="2">
    <citation type="journal article" date="2011" name="Stand. Genomic Sci.">
        <title>Complete genome sequence of Tolumonas auensis type strain (TA 4).</title>
        <authorList>
            <person name="Chertkov O."/>
            <person name="Copeland A."/>
            <person name="Lucas S."/>
            <person name="Lapidus A."/>
            <person name="Berry K.W."/>
            <person name="Detter J.C."/>
            <person name="Del Rio T.G."/>
            <person name="Hammon N."/>
            <person name="Dalin E."/>
            <person name="Tice H."/>
            <person name="Pitluck S."/>
            <person name="Richardson P."/>
            <person name="Bruce D."/>
            <person name="Goodwin L."/>
            <person name="Han C."/>
            <person name="Tapia R."/>
            <person name="Saunders E."/>
            <person name="Schmutz J."/>
            <person name="Brettin T."/>
            <person name="Larimer F."/>
            <person name="Land M."/>
            <person name="Hauser L."/>
            <person name="Spring S."/>
            <person name="Rohde M."/>
            <person name="Kyrpides N.C."/>
            <person name="Ivanova N."/>
            <person name="Goker M."/>
            <person name="Beller H.R."/>
            <person name="Klenk H.P."/>
            <person name="Woyke T."/>
        </authorList>
    </citation>
    <scope>NUCLEOTIDE SEQUENCE [LARGE SCALE GENOMIC DNA]</scope>
    <source>
        <strain evidence="9">DSM 9187 / TA4</strain>
    </source>
</reference>
<gene>
    <name evidence="8" type="ordered locus">Tola_0354</name>
</gene>
<comment type="similarity">
    <text evidence="2">Belongs to the membrane fusion protein (MFP) (TC 8.A.1) family.</text>
</comment>
<feature type="domain" description="Multidrug resistance protein MdtA-like alpha-helical hairpin" evidence="4">
    <location>
        <begin position="108"/>
        <end position="177"/>
    </location>
</feature>
<dbReference type="FunFam" id="2.40.420.20:FF:000001">
    <property type="entry name" value="Efflux RND transporter periplasmic adaptor subunit"/>
    <property type="match status" value="1"/>
</dbReference>
<dbReference type="PANTHER" id="PTHR30158:SF3">
    <property type="entry name" value="MULTIDRUG EFFLUX PUMP SUBUNIT ACRA-RELATED"/>
    <property type="match status" value="1"/>
</dbReference>
<sequence length="396" mass="42468">MLHHSCSFRVTILALLTTTLLLTGCNPSAENNQTAMATQAPEVNVIALQPRALTLHTELPGRTSAYRVAEVRPQVGGIVIKRLFREGSDVKAGQTLYQIDPATYEASLASAKASWERAKASEAIARLKAERYRDLSKTNGVSRQENDDAEASWKQAVADVASAKAALDTARINLEYTKVKAPISGRIGKSTVTEGALVTAQQTTALTTVQQLDPLYVDVSQSSNELLKLKKALAEGQLEKAGPQEAKVKLLLEDGSYYTESGKLQFSDVTVDEGTGSVTVRAIFANSELQLLPGMFVRAELTEATLKDALLVPQLAVSHDPRGKATVLVVNAQDQVEQKAFETARSIENNWLVKDGLSAGDRIIVNGAQKVKAGMKVSAKNVDVASLTVASPATKQ</sequence>
<dbReference type="InterPro" id="IPR006143">
    <property type="entry name" value="RND_pump_MFP"/>
</dbReference>
<dbReference type="Gene3D" id="1.10.287.470">
    <property type="entry name" value="Helix hairpin bin"/>
    <property type="match status" value="1"/>
</dbReference>
<evidence type="ECO:0000313" key="8">
    <source>
        <dbReference type="EMBL" id="ACQ91984.1"/>
    </source>
</evidence>
<dbReference type="AlphaFoldDB" id="C4L985"/>
<dbReference type="SUPFAM" id="SSF111369">
    <property type="entry name" value="HlyD-like secretion proteins"/>
    <property type="match status" value="1"/>
</dbReference>
<dbReference type="Proteomes" id="UP000009073">
    <property type="component" value="Chromosome"/>
</dbReference>
<comment type="subcellular location">
    <subcellularLocation>
        <location evidence="1">Cell inner membrane</location>
        <topology evidence="1">Lipid-anchor</topology>
    </subcellularLocation>
</comment>
<dbReference type="Gene3D" id="2.40.50.100">
    <property type="match status" value="1"/>
</dbReference>
<dbReference type="InterPro" id="IPR058625">
    <property type="entry name" value="MdtA-like_BSH"/>
</dbReference>
<dbReference type="OrthoDB" id="9800613at2"/>
<dbReference type="PANTHER" id="PTHR30158">
    <property type="entry name" value="ACRA/E-RELATED COMPONENT OF DRUG EFFLUX TRANSPORTER"/>
    <property type="match status" value="1"/>
</dbReference>
<dbReference type="EMBL" id="CP001616">
    <property type="protein sequence ID" value="ACQ91984.1"/>
    <property type="molecule type" value="Genomic_DNA"/>
</dbReference>
<dbReference type="GO" id="GO:0046677">
    <property type="term" value="P:response to antibiotic"/>
    <property type="evidence" value="ECO:0007669"/>
    <property type="project" value="TreeGrafter"/>
</dbReference>
<dbReference type="Pfam" id="PF25944">
    <property type="entry name" value="Beta-barrel_RND"/>
    <property type="match status" value="1"/>
</dbReference>
<keyword evidence="9" id="KW-1185">Reference proteome</keyword>
<feature type="domain" description="Multidrug resistance protein MdtA-like C-terminal permuted SH3" evidence="7">
    <location>
        <begin position="308"/>
        <end position="370"/>
    </location>
</feature>
<evidence type="ECO:0000256" key="2">
    <source>
        <dbReference type="ARBA" id="ARBA00009477"/>
    </source>
</evidence>
<dbReference type="Gene3D" id="2.40.30.170">
    <property type="match status" value="1"/>
</dbReference>
<dbReference type="InterPro" id="IPR058626">
    <property type="entry name" value="MdtA-like_b-barrel"/>
</dbReference>
<dbReference type="InterPro" id="IPR058624">
    <property type="entry name" value="MdtA-like_HH"/>
</dbReference>
<reference evidence="9" key="1">
    <citation type="submission" date="2009-05" db="EMBL/GenBank/DDBJ databases">
        <title>Complete sequence of Tolumonas auensis DSM 9187.</title>
        <authorList>
            <consortium name="US DOE Joint Genome Institute"/>
            <person name="Lucas S."/>
            <person name="Copeland A."/>
            <person name="Lapidus A."/>
            <person name="Glavina del Rio T."/>
            <person name="Tice H."/>
            <person name="Bruce D."/>
            <person name="Goodwin L."/>
            <person name="Pitluck S."/>
            <person name="Chertkov O."/>
            <person name="Brettin T."/>
            <person name="Detter J.C."/>
            <person name="Han C."/>
            <person name="Larimer F."/>
            <person name="Land M."/>
            <person name="Hauser L."/>
            <person name="Kyrpides N."/>
            <person name="Mikhailova N."/>
            <person name="Spring S."/>
            <person name="Beller H."/>
        </authorList>
    </citation>
    <scope>NUCLEOTIDE SEQUENCE [LARGE SCALE GENOMIC DNA]</scope>
    <source>
        <strain evidence="9">DSM 9187 / TA4</strain>
    </source>
</reference>
<dbReference type="Pfam" id="PF25967">
    <property type="entry name" value="RND-MFP_C"/>
    <property type="match status" value="1"/>
</dbReference>
<organism evidence="8 9">
    <name type="scientific">Tolumonas auensis (strain DSM 9187 / NBRC 110442 / TA 4)</name>
    <dbReference type="NCBI Taxonomy" id="595494"/>
    <lineage>
        <taxon>Bacteria</taxon>
        <taxon>Pseudomonadati</taxon>
        <taxon>Pseudomonadota</taxon>
        <taxon>Gammaproteobacteria</taxon>
        <taxon>Aeromonadales</taxon>
        <taxon>Aeromonadaceae</taxon>
        <taxon>Tolumonas</taxon>
    </lineage>
</organism>
<dbReference type="eggNOG" id="COG0845">
    <property type="taxonomic scope" value="Bacteria"/>
</dbReference>
<evidence type="ECO:0000259" key="7">
    <source>
        <dbReference type="Pfam" id="PF25967"/>
    </source>
</evidence>
<keyword evidence="3" id="KW-0732">Signal</keyword>
<dbReference type="HOGENOM" id="CLU_018816_2_1_6"/>
<evidence type="ECO:0000256" key="3">
    <source>
        <dbReference type="SAM" id="SignalP"/>
    </source>
</evidence>
<dbReference type="Gene3D" id="2.40.420.20">
    <property type="match status" value="1"/>
</dbReference>
<name>C4L985_TOLAT</name>
<dbReference type="Pfam" id="PF25917">
    <property type="entry name" value="BSH_RND"/>
    <property type="match status" value="1"/>
</dbReference>
<evidence type="ECO:0000313" key="9">
    <source>
        <dbReference type="Proteomes" id="UP000009073"/>
    </source>
</evidence>
<feature type="domain" description="Multidrug resistance protein MdtA-like beta-barrel" evidence="6">
    <location>
        <begin position="214"/>
        <end position="304"/>
    </location>
</feature>
<dbReference type="InterPro" id="IPR058627">
    <property type="entry name" value="MdtA-like_C"/>
</dbReference>
<feature type="signal peptide" evidence="3">
    <location>
        <begin position="1"/>
        <end position="29"/>
    </location>
</feature>
<protein>
    <submittedName>
        <fullName evidence="8">Efflux transporter, RND family, MFP subunit</fullName>
    </submittedName>
</protein>
<dbReference type="GO" id="GO:0022857">
    <property type="term" value="F:transmembrane transporter activity"/>
    <property type="evidence" value="ECO:0007669"/>
    <property type="project" value="InterPro"/>
</dbReference>
<dbReference type="GO" id="GO:0005886">
    <property type="term" value="C:plasma membrane"/>
    <property type="evidence" value="ECO:0007669"/>
    <property type="project" value="UniProtKB-SubCell"/>
</dbReference>
<evidence type="ECO:0000256" key="1">
    <source>
        <dbReference type="ARBA" id="ARBA00004519"/>
    </source>
</evidence>
<feature type="chain" id="PRO_5002940266" evidence="3">
    <location>
        <begin position="30"/>
        <end position="396"/>
    </location>
</feature>
<proteinExistence type="inferred from homology"/>
<dbReference type="KEGG" id="tau:Tola_0354"/>